<gene>
    <name evidence="2" type="ORF">E2C01_016166</name>
</gene>
<dbReference type="AlphaFoldDB" id="A0A5B7DPU2"/>
<comment type="caution">
    <text evidence="2">The sequence shown here is derived from an EMBL/GenBank/DDBJ whole genome shotgun (WGS) entry which is preliminary data.</text>
</comment>
<feature type="region of interest" description="Disordered" evidence="1">
    <location>
        <begin position="1"/>
        <end position="44"/>
    </location>
</feature>
<dbReference type="Proteomes" id="UP000324222">
    <property type="component" value="Unassembled WGS sequence"/>
</dbReference>
<name>A0A5B7DPU2_PORTR</name>
<proteinExistence type="predicted"/>
<evidence type="ECO:0000256" key="1">
    <source>
        <dbReference type="SAM" id="MobiDB-lite"/>
    </source>
</evidence>
<evidence type="ECO:0000313" key="2">
    <source>
        <dbReference type="EMBL" id="MPC23127.1"/>
    </source>
</evidence>
<evidence type="ECO:0000313" key="3">
    <source>
        <dbReference type="Proteomes" id="UP000324222"/>
    </source>
</evidence>
<keyword evidence="3" id="KW-1185">Reference proteome</keyword>
<feature type="compositionally biased region" description="Polar residues" evidence="1">
    <location>
        <begin position="26"/>
        <end position="44"/>
    </location>
</feature>
<protein>
    <submittedName>
        <fullName evidence="2">Uncharacterized protein</fullName>
    </submittedName>
</protein>
<organism evidence="2 3">
    <name type="scientific">Portunus trituberculatus</name>
    <name type="common">Swimming crab</name>
    <name type="synonym">Neptunus trituberculatus</name>
    <dbReference type="NCBI Taxonomy" id="210409"/>
    <lineage>
        <taxon>Eukaryota</taxon>
        <taxon>Metazoa</taxon>
        <taxon>Ecdysozoa</taxon>
        <taxon>Arthropoda</taxon>
        <taxon>Crustacea</taxon>
        <taxon>Multicrustacea</taxon>
        <taxon>Malacostraca</taxon>
        <taxon>Eumalacostraca</taxon>
        <taxon>Eucarida</taxon>
        <taxon>Decapoda</taxon>
        <taxon>Pleocyemata</taxon>
        <taxon>Brachyura</taxon>
        <taxon>Eubrachyura</taxon>
        <taxon>Portunoidea</taxon>
        <taxon>Portunidae</taxon>
        <taxon>Portuninae</taxon>
        <taxon>Portunus</taxon>
    </lineage>
</organism>
<reference evidence="2 3" key="1">
    <citation type="submission" date="2019-05" db="EMBL/GenBank/DDBJ databases">
        <title>Another draft genome of Portunus trituberculatus and its Hox gene families provides insights of decapod evolution.</title>
        <authorList>
            <person name="Jeong J.-H."/>
            <person name="Song I."/>
            <person name="Kim S."/>
            <person name="Choi T."/>
            <person name="Kim D."/>
            <person name="Ryu S."/>
            <person name="Kim W."/>
        </authorList>
    </citation>
    <scope>NUCLEOTIDE SEQUENCE [LARGE SCALE GENOMIC DNA]</scope>
    <source>
        <tissue evidence="2">Muscle</tissue>
    </source>
</reference>
<dbReference type="EMBL" id="VSRR010001170">
    <property type="protein sequence ID" value="MPC23127.1"/>
    <property type="molecule type" value="Genomic_DNA"/>
</dbReference>
<sequence>MRSLQTGGERGFHSQPCEPDSGLAGSGSQSIHQPQLCSATTSPATAHRWPIRRVFVTSSWCLHQLESSVLMTLSKLRPVRGWVHDGHCLR</sequence>
<accession>A0A5B7DPU2</accession>